<dbReference type="AlphaFoldDB" id="A0A554RG83"/>
<proteinExistence type="predicted"/>
<comment type="caution">
    <text evidence="1">The sequence shown here is derived from an EMBL/GenBank/DDBJ whole genome shotgun (WGS) entry which is preliminary data.</text>
</comment>
<protein>
    <recommendedName>
        <fullName evidence="3">Tetratricopeptide repeat protein</fullName>
    </recommendedName>
</protein>
<evidence type="ECO:0000313" key="2">
    <source>
        <dbReference type="Proteomes" id="UP000316988"/>
    </source>
</evidence>
<evidence type="ECO:0000313" key="1">
    <source>
        <dbReference type="EMBL" id="TSD53042.1"/>
    </source>
</evidence>
<name>A0A554RG83_9ACTN</name>
<organism evidence="1 2">
    <name type="scientific">Aeromicrobium piscarium</name>
    <dbReference type="NCBI Taxonomy" id="2590901"/>
    <lineage>
        <taxon>Bacteria</taxon>
        <taxon>Bacillati</taxon>
        <taxon>Actinomycetota</taxon>
        <taxon>Actinomycetes</taxon>
        <taxon>Propionibacteriales</taxon>
        <taxon>Nocardioidaceae</taxon>
        <taxon>Aeromicrobium</taxon>
    </lineage>
</organism>
<evidence type="ECO:0008006" key="3">
    <source>
        <dbReference type="Google" id="ProtNLM"/>
    </source>
</evidence>
<sequence length="172" mass="18495">MNRNSIMPDPAASPTNPMEAITEAVALGRSGEVDTARDLLLKLWREIGVLGDPLHRCALAHHLADLYDDPAESLVWDLRALDAADAVTDERLQAEHAGLVVAGLYPSLHLNLADDYRRFGSFDAARRRLTAAGDHAPHLDDDPYGRMIRAAIVSVAEAVGCGDTSPRQPPGG</sequence>
<reference evidence="1 2" key="1">
    <citation type="submission" date="2019-07" db="EMBL/GenBank/DDBJ databases">
        <authorList>
            <person name="Zhao L.H."/>
        </authorList>
    </citation>
    <scope>NUCLEOTIDE SEQUENCE [LARGE SCALE GENOMIC DNA]</scope>
    <source>
        <strain evidence="1 2">Co35</strain>
    </source>
</reference>
<gene>
    <name evidence="1" type="ORF">FNM00_18385</name>
</gene>
<dbReference type="OrthoDB" id="8450665at2"/>
<keyword evidence="2" id="KW-1185">Reference proteome</keyword>
<accession>A0A554RG83</accession>
<dbReference type="EMBL" id="VLNT01000033">
    <property type="protein sequence ID" value="TSD53042.1"/>
    <property type="molecule type" value="Genomic_DNA"/>
</dbReference>
<dbReference type="Proteomes" id="UP000316988">
    <property type="component" value="Unassembled WGS sequence"/>
</dbReference>